<keyword evidence="2" id="KW-1185">Reference proteome</keyword>
<evidence type="ECO:0000313" key="2">
    <source>
        <dbReference type="Proteomes" id="UP000583556"/>
    </source>
</evidence>
<evidence type="ECO:0000313" key="1">
    <source>
        <dbReference type="EMBL" id="NML96194.1"/>
    </source>
</evidence>
<dbReference type="EMBL" id="JABBGM010000020">
    <property type="protein sequence ID" value="NML96194.1"/>
    <property type="molecule type" value="Genomic_DNA"/>
</dbReference>
<accession>A0A7Y0BTB1</accession>
<dbReference type="AlphaFoldDB" id="A0A7Y0BTB1"/>
<protein>
    <recommendedName>
        <fullName evidence="3">Glycosaminoglycan attachment protein</fullName>
    </recommendedName>
</protein>
<dbReference type="Proteomes" id="UP000583556">
    <property type="component" value="Unassembled WGS sequence"/>
</dbReference>
<evidence type="ECO:0008006" key="3">
    <source>
        <dbReference type="Google" id="ProtNLM"/>
    </source>
</evidence>
<gene>
    <name evidence="1" type="ORF">HHL27_21275</name>
</gene>
<proteinExistence type="predicted"/>
<comment type="caution">
    <text evidence="1">The sequence shown here is derived from an EMBL/GenBank/DDBJ whole genome shotgun (WGS) entry which is preliminary data.</text>
</comment>
<reference evidence="1 2" key="1">
    <citation type="submission" date="2020-04" db="EMBL/GenBank/DDBJ databases">
        <title>Novosphingobium sp. TW-4 isolated from soil.</title>
        <authorList>
            <person name="Dahal R.H."/>
            <person name="Chaudhary D.K."/>
        </authorList>
    </citation>
    <scope>NUCLEOTIDE SEQUENCE [LARGE SCALE GENOMIC DNA]</scope>
    <source>
        <strain evidence="1 2">TW-4</strain>
    </source>
</reference>
<organism evidence="1 2">
    <name type="scientific">Novosphingobium olei</name>
    <dbReference type="NCBI Taxonomy" id="2728851"/>
    <lineage>
        <taxon>Bacteria</taxon>
        <taxon>Pseudomonadati</taxon>
        <taxon>Pseudomonadota</taxon>
        <taxon>Alphaproteobacteria</taxon>
        <taxon>Sphingomonadales</taxon>
        <taxon>Sphingomonadaceae</taxon>
        <taxon>Novosphingobium</taxon>
    </lineage>
</organism>
<name>A0A7Y0BTB1_9SPHN</name>
<sequence length="456" mass="50943">MIAISQKRFDALAGYTRLPAIVLIIQEAGWFATDDERLLGLVTWDRFDRDYGWIVLGRDGRGRFRAIDQNVSFPSFDDAKARLGAALEKHAALPDEAFHQGDEQGALVDFFTPIVPENRINSTFKTLIGEERFSPARELIGAMMPFFEDVDGNFIEQFQTTGFDPRLWELYLFAAFTELGYAHEEGVVVPDLLLSSPAGRLAIEATTVNPPQVGAVPDPQTDAEIRAYLENYVQIKLARSLTRKLYHKQRYWDAAGIDGAPFVIALQDFHAPAAMTRIVPLATEYVFGVRHSIVDGARKIERIVEHVYGEARVASNFFGLPEAENVSAVLLNPQGTITKFNRLGYIAGFGNRDVRMVRSGIARGELNHGDPRPTEFRHDVRDPNYSESWIEGAVVLHNPNARIPLDPDLIPGAAHEFLQPDGSIMSLLPEFQPYMSRTSITFGIQTKDFDDVSSDS</sequence>